<evidence type="ECO:0000313" key="2">
    <source>
        <dbReference type="EMBL" id="PNX99737.1"/>
    </source>
</evidence>
<accession>A0A2K3N9K7</accession>
<gene>
    <name evidence="2" type="ORF">L195_g023006</name>
</gene>
<name>A0A2K3N9K7_TRIPR</name>
<proteinExistence type="predicted"/>
<dbReference type="Proteomes" id="UP000236291">
    <property type="component" value="Unassembled WGS sequence"/>
</dbReference>
<feature type="region of interest" description="Disordered" evidence="1">
    <location>
        <begin position="1"/>
        <end position="40"/>
    </location>
</feature>
<comment type="caution">
    <text evidence="2">The sequence shown here is derived from an EMBL/GenBank/DDBJ whole genome shotgun (WGS) entry which is preliminary data.</text>
</comment>
<dbReference type="AlphaFoldDB" id="A0A2K3N9K7"/>
<protein>
    <submittedName>
        <fullName evidence="2">Uncharacterized protein</fullName>
    </submittedName>
</protein>
<reference evidence="2 3" key="2">
    <citation type="journal article" date="2017" name="Front. Plant Sci.">
        <title>Gene Classification and Mining of Molecular Markers Useful in Red Clover (Trifolium pratense) Breeding.</title>
        <authorList>
            <person name="Istvanek J."/>
            <person name="Dluhosova J."/>
            <person name="Dluhos P."/>
            <person name="Patkova L."/>
            <person name="Nedelnik J."/>
            <person name="Repkova J."/>
        </authorList>
    </citation>
    <scope>NUCLEOTIDE SEQUENCE [LARGE SCALE GENOMIC DNA]</scope>
    <source>
        <strain evidence="3">cv. Tatra</strain>
        <tissue evidence="2">Young leaves</tissue>
    </source>
</reference>
<organism evidence="2 3">
    <name type="scientific">Trifolium pratense</name>
    <name type="common">Red clover</name>
    <dbReference type="NCBI Taxonomy" id="57577"/>
    <lineage>
        <taxon>Eukaryota</taxon>
        <taxon>Viridiplantae</taxon>
        <taxon>Streptophyta</taxon>
        <taxon>Embryophyta</taxon>
        <taxon>Tracheophyta</taxon>
        <taxon>Spermatophyta</taxon>
        <taxon>Magnoliopsida</taxon>
        <taxon>eudicotyledons</taxon>
        <taxon>Gunneridae</taxon>
        <taxon>Pentapetalae</taxon>
        <taxon>rosids</taxon>
        <taxon>fabids</taxon>
        <taxon>Fabales</taxon>
        <taxon>Fabaceae</taxon>
        <taxon>Papilionoideae</taxon>
        <taxon>50 kb inversion clade</taxon>
        <taxon>NPAAA clade</taxon>
        <taxon>Hologalegina</taxon>
        <taxon>IRL clade</taxon>
        <taxon>Trifolieae</taxon>
        <taxon>Trifolium</taxon>
    </lineage>
</organism>
<sequence>MKPSLRKSYDDYERNYSGGRSYNKEEQGRRRVTLQHPDFH</sequence>
<evidence type="ECO:0000256" key="1">
    <source>
        <dbReference type="SAM" id="MobiDB-lite"/>
    </source>
</evidence>
<dbReference type="EMBL" id="ASHM01018094">
    <property type="protein sequence ID" value="PNX99737.1"/>
    <property type="molecule type" value="Genomic_DNA"/>
</dbReference>
<reference evidence="2 3" key="1">
    <citation type="journal article" date="2014" name="Am. J. Bot.">
        <title>Genome assembly and annotation for red clover (Trifolium pratense; Fabaceae).</title>
        <authorList>
            <person name="Istvanek J."/>
            <person name="Jaros M."/>
            <person name="Krenek A."/>
            <person name="Repkova J."/>
        </authorList>
    </citation>
    <scope>NUCLEOTIDE SEQUENCE [LARGE SCALE GENOMIC DNA]</scope>
    <source>
        <strain evidence="3">cv. Tatra</strain>
        <tissue evidence="2">Young leaves</tissue>
    </source>
</reference>
<evidence type="ECO:0000313" key="3">
    <source>
        <dbReference type="Proteomes" id="UP000236291"/>
    </source>
</evidence>